<dbReference type="EMBL" id="BLXT01002457">
    <property type="protein sequence ID" value="GFN94473.1"/>
    <property type="molecule type" value="Genomic_DNA"/>
</dbReference>
<keyword evidence="3" id="KW-1185">Reference proteome</keyword>
<evidence type="ECO:0000256" key="1">
    <source>
        <dbReference type="SAM" id="MobiDB-lite"/>
    </source>
</evidence>
<gene>
    <name evidence="2" type="ORF">PoB_002097900</name>
</gene>
<reference evidence="2 3" key="1">
    <citation type="journal article" date="2021" name="Elife">
        <title>Chloroplast acquisition without the gene transfer in kleptoplastic sea slugs, Plakobranchus ocellatus.</title>
        <authorList>
            <person name="Maeda T."/>
            <person name="Takahashi S."/>
            <person name="Yoshida T."/>
            <person name="Shimamura S."/>
            <person name="Takaki Y."/>
            <person name="Nagai Y."/>
            <person name="Toyoda A."/>
            <person name="Suzuki Y."/>
            <person name="Arimoto A."/>
            <person name="Ishii H."/>
            <person name="Satoh N."/>
            <person name="Nishiyama T."/>
            <person name="Hasebe M."/>
            <person name="Maruyama T."/>
            <person name="Minagawa J."/>
            <person name="Obokata J."/>
            <person name="Shigenobu S."/>
        </authorList>
    </citation>
    <scope>NUCLEOTIDE SEQUENCE [LARGE SCALE GENOMIC DNA]</scope>
</reference>
<feature type="region of interest" description="Disordered" evidence="1">
    <location>
        <begin position="34"/>
        <end position="69"/>
    </location>
</feature>
<protein>
    <submittedName>
        <fullName evidence="2">Uncharacterized protein</fullName>
    </submittedName>
</protein>
<feature type="compositionally biased region" description="Polar residues" evidence="1">
    <location>
        <begin position="50"/>
        <end position="61"/>
    </location>
</feature>
<dbReference type="AlphaFoldDB" id="A0AAV3ZJA7"/>
<evidence type="ECO:0000313" key="2">
    <source>
        <dbReference type="EMBL" id="GFN94473.1"/>
    </source>
</evidence>
<proteinExistence type="predicted"/>
<organism evidence="2 3">
    <name type="scientific">Plakobranchus ocellatus</name>
    <dbReference type="NCBI Taxonomy" id="259542"/>
    <lineage>
        <taxon>Eukaryota</taxon>
        <taxon>Metazoa</taxon>
        <taxon>Spiralia</taxon>
        <taxon>Lophotrochozoa</taxon>
        <taxon>Mollusca</taxon>
        <taxon>Gastropoda</taxon>
        <taxon>Heterobranchia</taxon>
        <taxon>Euthyneura</taxon>
        <taxon>Panpulmonata</taxon>
        <taxon>Sacoglossa</taxon>
        <taxon>Placobranchoidea</taxon>
        <taxon>Plakobranchidae</taxon>
        <taxon>Plakobranchus</taxon>
    </lineage>
</organism>
<evidence type="ECO:0000313" key="3">
    <source>
        <dbReference type="Proteomes" id="UP000735302"/>
    </source>
</evidence>
<accession>A0AAV3ZJA7</accession>
<name>A0AAV3ZJA7_9GAST</name>
<comment type="caution">
    <text evidence="2">The sequence shown here is derived from an EMBL/GenBank/DDBJ whole genome shotgun (WGS) entry which is preliminary data.</text>
</comment>
<dbReference type="Proteomes" id="UP000735302">
    <property type="component" value="Unassembled WGS sequence"/>
</dbReference>
<sequence>MPLTDSKSEKTELDVELTGTLKAITERLERIEARLDSRPSYHQPPHSHTEGSVQEPLTQAETPGFAHSHDPVCGRFPIYRNIYLS</sequence>